<reference evidence="1 2" key="1">
    <citation type="journal article" date="2018" name="PLoS ONE">
        <title>The draft genome of Kipferlia bialata reveals reductive genome evolution in fornicate parasites.</title>
        <authorList>
            <person name="Tanifuji G."/>
            <person name="Takabayashi S."/>
            <person name="Kume K."/>
            <person name="Takagi M."/>
            <person name="Nakayama T."/>
            <person name="Kamikawa R."/>
            <person name="Inagaki Y."/>
            <person name="Hashimoto T."/>
        </authorList>
    </citation>
    <scope>NUCLEOTIDE SEQUENCE [LARGE SCALE GENOMIC DNA]</scope>
    <source>
        <strain evidence="1">NY0173</strain>
    </source>
</reference>
<proteinExistence type="predicted"/>
<evidence type="ECO:0000313" key="1">
    <source>
        <dbReference type="EMBL" id="GIQ79933.1"/>
    </source>
</evidence>
<dbReference type="AlphaFoldDB" id="A0A9K3GEJ8"/>
<organism evidence="1 2">
    <name type="scientific">Kipferlia bialata</name>
    <dbReference type="NCBI Taxonomy" id="797122"/>
    <lineage>
        <taxon>Eukaryota</taxon>
        <taxon>Metamonada</taxon>
        <taxon>Carpediemonas-like organisms</taxon>
        <taxon>Kipferlia</taxon>
    </lineage>
</organism>
<dbReference type="Proteomes" id="UP000265618">
    <property type="component" value="Unassembled WGS sequence"/>
</dbReference>
<accession>A0A9K3GEJ8</accession>
<comment type="caution">
    <text evidence="1">The sequence shown here is derived from an EMBL/GenBank/DDBJ whole genome shotgun (WGS) entry which is preliminary data.</text>
</comment>
<gene>
    <name evidence="1" type="ORF">KIPB_000644</name>
</gene>
<protein>
    <submittedName>
        <fullName evidence="1">Uncharacterized protein</fullName>
    </submittedName>
</protein>
<keyword evidence="2" id="KW-1185">Reference proteome</keyword>
<dbReference type="EMBL" id="BDIP01000078">
    <property type="protein sequence ID" value="GIQ79933.1"/>
    <property type="molecule type" value="Genomic_DNA"/>
</dbReference>
<sequence length="193" mass="22075">MLCLIWSISDSRREWESRTWGEGGKELAAILYFLDKSYLRPYLSYLSKEPVRTDRDSLLHMKDHLLPKLVDFTAIEWRYTLAALAHRVYAPHVGAGTDYLSLPEDSMSTGIVDMEDRDSLPQDTLPTPLVLHMGDGWRWEGEGTVIYTDLEDRDALRALLRQGVAGVILHAPKGDIRIPMEKRIDTYCTLPQD</sequence>
<evidence type="ECO:0000313" key="2">
    <source>
        <dbReference type="Proteomes" id="UP000265618"/>
    </source>
</evidence>
<name>A0A9K3GEJ8_9EUKA</name>